<dbReference type="GO" id="GO:0005783">
    <property type="term" value="C:endoplasmic reticulum"/>
    <property type="evidence" value="ECO:0007669"/>
    <property type="project" value="TreeGrafter"/>
</dbReference>
<dbReference type="EMBL" id="BLJY01000004">
    <property type="protein sequence ID" value="GFF15432.1"/>
    <property type="molecule type" value="Genomic_DNA"/>
</dbReference>
<feature type="signal peptide" evidence="2">
    <location>
        <begin position="1"/>
        <end position="21"/>
    </location>
</feature>
<feature type="compositionally biased region" description="Basic and acidic residues" evidence="1">
    <location>
        <begin position="493"/>
        <end position="516"/>
    </location>
</feature>
<protein>
    <submittedName>
        <fullName evidence="3">Stress response protein</fullName>
    </submittedName>
</protein>
<dbReference type="Proteomes" id="UP000452235">
    <property type="component" value="Unassembled WGS sequence"/>
</dbReference>
<keyword evidence="2" id="KW-0732">Signal</keyword>
<evidence type="ECO:0000313" key="4">
    <source>
        <dbReference type="Proteomes" id="UP000452235"/>
    </source>
</evidence>
<dbReference type="GO" id="GO:0005886">
    <property type="term" value="C:plasma membrane"/>
    <property type="evidence" value="ECO:0007669"/>
    <property type="project" value="TreeGrafter"/>
</dbReference>
<dbReference type="GO" id="GO:0005635">
    <property type="term" value="C:nuclear envelope"/>
    <property type="evidence" value="ECO:0007669"/>
    <property type="project" value="TreeGrafter"/>
</dbReference>
<dbReference type="AlphaFoldDB" id="A0A5M3YPH6"/>
<dbReference type="InterPro" id="IPR018803">
    <property type="entry name" value="Ish1/Msc1-like"/>
</dbReference>
<dbReference type="PANTHER" id="PTHR47372:SF11">
    <property type="entry name" value="RE19971P"/>
    <property type="match status" value="1"/>
</dbReference>
<evidence type="ECO:0000313" key="3">
    <source>
        <dbReference type="EMBL" id="GFF15432.1"/>
    </source>
</evidence>
<dbReference type="VEuPathDB" id="FungiDB:ATEG_04580"/>
<sequence length="516" mass="57361">MRLNLGSGLLLFLATSQAVGAHSWFSKAVYNKWHETELERWLSDHDIPYPSPADRKDLETLVKSNWESKVHKPLGHAAEHATDSWHNAKEWIFDTWTDSQLKAFLDRHGVPAPQPRRRDVLIKTARENYESIAKKLNEAASYPGNWVYETWTESDLKEWLDERGWPVPQPSTRDRLVASVRRNARLASLHAQSIAASASASADAAQATLSEALFNAWSDSDLKKFLDEHNIKVPQGSRRNELIALARKHRALLVSQASSASEAASSTAVDLIGAATTKAGNEYARATDDATLKAEEAFNSAVEAWSNSRLKAFLDARGVPVPQSSRRDELLAKVRLHKHKAATGWTAWTFDTWNTDELRKYLASVNSKAAERADLTRDELVKHAQEAYAKASSSGGSLLASATSYLTQATNDVKDTTFDTWSHSDLKAYLDSYGIPVYQGSNINELRAAARRNAEYFRYGTRTPQGTLYAKLQDATNWVLDQLKIGASSGRAQAHEAADKVKEKASEAEDQVRAEL</sequence>
<evidence type="ECO:0000256" key="2">
    <source>
        <dbReference type="SAM" id="SignalP"/>
    </source>
</evidence>
<name>A0A5M3YPH6_ASPTE</name>
<reference evidence="3 4" key="1">
    <citation type="submission" date="2020-01" db="EMBL/GenBank/DDBJ databases">
        <title>Aspergillus terreus IFO 6365 whole genome shotgun sequence.</title>
        <authorList>
            <person name="Kanamasa S."/>
            <person name="Takahashi H."/>
        </authorList>
    </citation>
    <scope>NUCLEOTIDE SEQUENCE [LARGE SCALE GENOMIC DNA]</scope>
    <source>
        <strain evidence="3 4">IFO 6365</strain>
    </source>
</reference>
<feature type="chain" id="PRO_5043456235" evidence="2">
    <location>
        <begin position="22"/>
        <end position="516"/>
    </location>
</feature>
<accession>A0A5M3YPH6</accession>
<gene>
    <name evidence="3" type="ORF">ATEIFO6365_0004055100</name>
</gene>
<dbReference type="PANTHER" id="PTHR47372">
    <property type="entry name" value="DAUER UP-REGULATED-RELATED"/>
    <property type="match status" value="1"/>
</dbReference>
<proteinExistence type="predicted"/>
<keyword evidence="4" id="KW-1185">Reference proteome</keyword>
<organism evidence="3 4">
    <name type="scientific">Aspergillus terreus</name>
    <dbReference type="NCBI Taxonomy" id="33178"/>
    <lineage>
        <taxon>Eukaryota</taxon>
        <taxon>Fungi</taxon>
        <taxon>Dikarya</taxon>
        <taxon>Ascomycota</taxon>
        <taxon>Pezizomycotina</taxon>
        <taxon>Eurotiomycetes</taxon>
        <taxon>Eurotiomycetidae</taxon>
        <taxon>Eurotiales</taxon>
        <taxon>Aspergillaceae</taxon>
        <taxon>Aspergillus</taxon>
        <taxon>Aspergillus subgen. Circumdati</taxon>
    </lineage>
</organism>
<comment type="caution">
    <text evidence="3">The sequence shown here is derived from an EMBL/GenBank/DDBJ whole genome shotgun (WGS) entry which is preliminary data.</text>
</comment>
<feature type="region of interest" description="Disordered" evidence="1">
    <location>
        <begin position="491"/>
        <end position="516"/>
    </location>
</feature>
<dbReference type="Pfam" id="PF10281">
    <property type="entry name" value="Ish1"/>
    <property type="match status" value="7"/>
</dbReference>
<evidence type="ECO:0000256" key="1">
    <source>
        <dbReference type="SAM" id="MobiDB-lite"/>
    </source>
</evidence>
<dbReference type="OrthoDB" id="2527403at2759"/>